<protein>
    <submittedName>
        <fullName evidence="2">Uncharacterized protein</fullName>
    </submittedName>
</protein>
<keyword evidence="1" id="KW-0802">TPR repeat</keyword>
<evidence type="ECO:0000256" key="1">
    <source>
        <dbReference type="PROSITE-ProRule" id="PRU00339"/>
    </source>
</evidence>
<sequence>MNIGQQISEIKKYIIIQKSTFDTMNDITRFTTITFHMDIMHTVENNSDEKIVNYIYELLINNKTYNDINYNLIYYYYGTYFKIKNDETNMLKYYKLAAELNNVNAQCELATYYQINQDTDNMIIYNKMAIELGDAHSMVKLAVHYKNINHYDKMMEYYDMAIKKGYVLAMCDLARYYRKQQKYDDMMRYNMMAIELGDCESMCELADYYNSINKYDDMLKYYNMAIDLKYVNAMCYLGLYYNRQHKYDEMVHYYKMAVDLNSDTAITALIVHYCAQFNFDELIKYCVIGHNREFYYFEYISFYCGENGRNTFALKLFIELYKQNIKRTEAIEYIKECCTDTDTLTAFISSHIDAHTLIEHKDEFIASQNDVIKTRDEYIDELELLPEGRQYKAVKKHFDTSVEQLSNGNDDNDIEKIE</sequence>
<name>A0A3G4ZWH5_9VIRU</name>
<feature type="repeat" description="TPR" evidence="1">
    <location>
        <begin position="231"/>
        <end position="264"/>
    </location>
</feature>
<evidence type="ECO:0000313" key="2">
    <source>
        <dbReference type="EMBL" id="AYV79246.1"/>
    </source>
</evidence>
<reference evidence="2" key="1">
    <citation type="submission" date="2018-10" db="EMBL/GenBank/DDBJ databases">
        <title>Hidden diversity of soil giant viruses.</title>
        <authorList>
            <person name="Schulz F."/>
            <person name="Alteio L."/>
            <person name="Goudeau D."/>
            <person name="Ryan E.M."/>
            <person name="Malmstrom R.R."/>
            <person name="Blanchard J."/>
            <person name="Woyke T."/>
        </authorList>
    </citation>
    <scope>NUCLEOTIDE SEQUENCE</scope>
    <source>
        <strain evidence="2">FNV1</strain>
    </source>
</reference>
<dbReference type="SUPFAM" id="SSF81901">
    <property type="entry name" value="HCP-like"/>
    <property type="match status" value="2"/>
</dbReference>
<dbReference type="InterPro" id="IPR019734">
    <property type="entry name" value="TPR_rpt"/>
</dbReference>
<dbReference type="Gene3D" id="1.25.40.10">
    <property type="entry name" value="Tetratricopeptide repeat domain"/>
    <property type="match status" value="1"/>
</dbReference>
<proteinExistence type="predicted"/>
<dbReference type="PANTHER" id="PTHR11102:SF160">
    <property type="entry name" value="ERAD-ASSOCIATED E3 UBIQUITIN-PROTEIN LIGASE COMPONENT HRD3"/>
    <property type="match status" value="1"/>
</dbReference>
<dbReference type="SMART" id="SM00028">
    <property type="entry name" value="TPR"/>
    <property type="match status" value="3"/>
</dbReference>
<dbReference type="InterPro" id="IPR050767">
    <property type="entry name" value="Sel1_AlgK"/>
</dbReference>
<dbReference type="PANTHER" id="PTHR11102">
    <property type="entry name" value="SEL-1-LIKE PROTEIN"/>
    <property type="match status" value="1"/>
</dbReference>
<dbReference type="InterPro" id="IPR011990">
    <property type="entry name" value="TPR-like_helical_dom_sf"/>
</dbReference>
<organism evidence="2">
    <name type="scientific">Faunusvirus sp</name>
    <dbReference type="NCBI Taxonomy" id="2487766"/>
    <lineage>
        <taxon>Viruses</taxon>
        <taxon>Varidnaviria</taxon>
        <taxon>Bamfordvirae</taxon>
        <taxon>Nucleocytoviricota</taxon>
        <taxon>Megaviricetes</taxon>
        <taxon>Imitervirales</taxon>
        <taxon>Mimiviridae</taxon>
    </lineage>
</organism>
<accession>A0A3G4ZWH5</accession>
<dbReference type="EMBL" id="MK072137">
    <property type="protein sequence ID" value="AYV79246.1"/>
    <property type="molecule type" value="Genomic_DNA"/>
</dbReference>
<gene>
    <name evidence="2" type="ORF">Faunusvirus6_24</name>
</gene>
<dbReference type="PROSITE" id="PS50005">
    <property type="entry name" value="TPR"/>
    <property type="match status" value="1"/>
</dbReference>